<dbReference type="InterPro" id="IPR003892">
    <property type="entry name" value="CUE"/>
</dbReference>
<evidence type="ECO:0000313" key="5">
    <source>
        <dbReference type="Proteomes" id="UP000231279"/>
    </source>
</evidence>
<dbReference type="EMBL" id="NKXS01000172">
    <property type="protein sequence ID" value="PIN25863.1"/>
    <property type="molecule type" value="Genomic_DNA"/>
</dbReference>
<keyword evidence="1" id="KW-0175">Coiled coil</keyword>
<dbReference type="AlphaFoldDB" id="A0A2G9I7Y2"/>
<evidence type="ECO:0000313" key="4">
    <source>
        <dbReference type="EMBL" id="PIN25863.1"/>
    </source>
</evidence>
<sequence length="561" mass="62299">MAFKDVYRALLDMFPQIDSRALRAVAIEHSKDFNAAVGAVFDDVTPFFNGRSEEPFVREILGIQTEASLFQSSVNSTEVQDSCNVNRGIEQFFRDDGCSEAYSGHQQGEHNATDLKLSEKTHEDGINLSGDVYSNGEPVGYVDKNGVVVLHVEASGDLKTKEKIPDDKFPESSIKISFGTVETQENDQEKSSMDRKKNFNGIPLTVFDEIFSHLESNPQSVVVLPDVHESDLEKLEVSSSTDTASNAETMSNIIGTKNEPTSNATMSQSSQTHIHVLDEVIANARNNKKTLFSTLESVINLMRQVELKEQAAELAKEEAAIGGLKKMNKVDELKRILKHANVGNQKHAGEVYGEKAILMTELRELHARVLSLSDERDKSLGVLDEMCQTLELQLAAAEDEIKAAEQEKLDKEIAAQILLSEQESIMEKIVQESKTLKHQTEENLKLQEFLVDRGRVVDMLQGEIAVICHAVKQLKEKFDETGLFSKSLSSSQIDLIKASSDSLSKSLIPDQMEPVPVGDDSSETQNEIDPEKISEDEASGDDRKTFLDDGWDFLDSREIEA</sequence>
<dbReference type="PANTHER" id="PTHR48459">
    <property type="entry name" value="CUE DOMAIN-CONTAINING PROTEIN"/>
    <property type="match status" value="1"/>
</dbReference>
<evidence type="ECO:0000256" key="1">
    <source>
        <dbReference type="SAM" id="Coils"/>
    </source>
</evidence>
<organism evidence="4 5">
    <name type="scientific">Handroanthus impetiginosus</name>
    <dbReference type="NCBI Taxonomy" id="429701"/>
    <lineage>
        <taxon>Eukaryota</taxon>
        <taxon>Viridiplantae</taxon>
        <taxon>Streptophyta</taxon>
        <taxon>Embryophyta</taxon>
        <taxon>Tracheophyta</taxon>
        <taxon>Spermatophyta</taxon>
        <taxon>Magnoliopsida</taxon>
        <taxon>eudicotyledons</taxon>
        <taxon>Gunneridae</taxon>
        <taxon>Pentapetalae</taxon>
        <taxon>asterids</taxon>
        <taxon>lamiids</taxon>
        <taxon>Lamiales</taxon>
        <taxon>Bignoniaceae</taxon>
        <taxon>Crescentiina</taxon>
        <taxon>Tabebuia alliance</taxon>
        <taxon>Handroanthus</taxon>
    </lineage>
</organism>
<feature type="coiled-coil region" evidence="1">
    <location>
        <begin position="380"/>
        <end position="414"/>
    </location>
</feature>
<dbReference type="Proteomes" id="UP000231279">
    <property type="component" value="Unassembled WGS sequence"/>
</dbReference>
<dbReference type="PROSITE" id="PS51140">
    <property type="entry name" value="CUE"/>
    <property type="match status" value="1"/>
</dbReference>
<evidence type="ECO:0000256" key="2">
    <source>
        <dbReference type="SAM" id="MobiDB-lite"/>
    </source>
</evidence>
<proteinExistence type="predicted"/>
<keyword evidence="5" id="KW-1185">Reference proteome</keyword>
<dbReference type="OrthoDB" id="620544at2759"/>
<protein>
    <recommendedName>
        <fullName evidence="3">CUE domain-containing protein</fullName>
    </recommendedName>
</protein>
<gene>
    <name evidence="4" type="ORF">CDL12_01380</name>
</gene>
<dbReference type="GO" id="GO:0043130">
    <property type="term" value="F:ubiquitin binding"/>
    <property type="evidence" value="ECO:0007669"/>
    <property type="project" value="InterPro"/>
</dbReference>
<feature type="compositionally biased region" description="Basic and acidic residues" evidence="2">
    <location>
        <begin position="529"/>
        <end position="546"/>
    </location>
</feature>
<dbReference type="STRING" id="429701.A0A2G9I7Y2"/>
<accession>A0A2G9I7Y2</accession>
<comment type="caution">
    <text evidence="4">The sequence shown here is derived from an EMBL/GenBank/DDBJ whole genome shotgun (WGS) entry which is preliminary data.</text>
</comment>
<name>A0A2G9I7Y2_9LAMI</name>
<dbReference type="CDD" id="cd14279">
    <property type="entry name" value="CUE"/>
    <property type="match status" value="1"/>
</dbReference>
<reference evidence="5" key="1">
    <citation type="journal article" date="2018" name="Gigascience">
        <title>Genome assembly of the Pink Ipe (Handroanthus impetiginosus, Bignoniaceae), a highly valued, ecologically keystone Neotropical timber forest tree.</title>
        <authorList>
            <person name="Silva-Junior O.B."/>
            <person name="Grattapaglia D."/>
            <person name="Novaes E."/>
            <person name="Collevatti R.G."/>
        </authorList>
    </citation>
    <scope>NUCLEOTIDE SEQUENCE [LARGE SCALE GENOMIC DNA]</scope>
    <source>
        <strain evidence="5">cv. UFG-1</strain>
    </source>
</reference>
<feature type="domain" description="CUE" evidence="3">
    <location>
        <begin position="2"/>
        <end position="45"/>
    </location>
</feature>
<dbReference type="PANTHER" id="PTHR48459:SF1">
    <property type="entry name" value="CUE DOMAIN-CONTAINING PROTEIN"/>
    <property type="match status" value="1"/>
</dbReference>
<feature type="region of interest" description="Disordered" evidence="2">
    <location>
        <begin position="507"/>
        <end position="546"/>
    </location>
</feature>
<evidence type="ECO:0000259" key="3">
    <source>
        <dbReference type="PROSITE" id="PS51140"/>
    </source>
</evidence>